<protein>
    <submittedName>
        <fullName evidence="2">Uncharacterized protein</fullName>
    </submittedName>
</protein>
<comment type="caution">
    <text evidence="2">The sequence shown here is derived from an EMBL/GenBank/DDBJ whole genome shotgun (WGS) entry which is preliminary data.</text>
</comment>
<organism evidence="2 3">
    <name type="scientific">Ferrimicrobium acidiphilum DSM 19497</name>
    <dbReference type="NCBI Taxonomy" id="1121877"/>
    <lineage>
        <taxon>Bacteria</taxon>
        <taxon>Bacillati</taxon>
        <taxon>Actinomycetota</taxon>
        <taxon>Acidimicrobiia</taxon>
        <taxon>Acidimicrobiales</taxon>
        <taxon>Acidimicrobiaceae</taxon>
        <taxon>Ferrimicrobium</taxon>
    </lineage>
</organism>
<evidence type="ECO:0000313" key="2">
    <source>
        <dbReference type="EMBL" id="KJE76814.1"/>
    </source>
</evidence>
<reference evidence="2 3" key="1">
    <citation type="submission" date="2015-01" db="EMBL/GenBank/DDBJ databases">
        <title>Draft genome of the acidophilic iron oxidizer Ferrimicrobium acidiphilum strain T23.</title>
        <authorList>
            <person name="Poehlein A."/>
            <person name="Eisen S."/>
            <person name="Schloemann M."/>
            <person name="Johnson B.D."/>
            <person name="Daniel R."/>
            <person name="Muehling M."/>
        </authorList>
    </citation>
    <scope>NUCLEOTIDE SEQUENCE [LARGE SCALE GENOMIC DNA]</scope>
    <source>
        <strain evidence="2 3">T23</strain>
    </source>
</reference>
<feature type="region of interest" description="Disordered" evidence="1">
    <location>
        <begin position="1"/>
        <end position="21"/>
    </location>
</feature>
<dbReference type="AlphaFoldDB" id="A0A0D8FV54"/>
<evidence type="ECO:0000313" key="3">
    <source>
        <dbReference type="Proteomes" id="UP000032336"/>
    </source>
</evidence>
<dbReference type="EMBL" id="JXUW01000011">
    <property type="protein sequence ID" value="KJE76814.1"/>
    <property type="molecule type" value="Genomic_DNA"/>
</dbReference>
<keyword evidence="3" id="KW-1185">Reference proteome</keyword>
<gene>
    <name evidence="2" type="ORF">FEAC_14620</name>
</gene>
<evidence type="ECO:0000256" key="1">
    <source>
        <dbReference type="SAM" id="MobiDB-lite"/>
    </source>
</evidence>
<proteinExistence type="predicted"/>
<accession>A0A0D8FV54</accession>
<name>A0A0D8FV54_9ACTN</name>
<sequence>MDKFGGIPSARFREMPSERASSSPILLKFRRVEASNLADLVRISSSPVSLLCHL</sequence>
<dbReference type="Proteomes" id="UP000032336">
    <property type="component" value="Unassembled WGS sequence"/>
</dbReference>